<evidence type="ECO:0000313" key="3">
    <source>
        <dbReference type="Proteomes" id="UP000008120"/>
    </source>
</evidence>
<dbReference type="KEGG" id="csu:CSUB_C0396"/>
<dbReference type="InterPro" id="IPR036388">
    <property type="entry name" value="WH-like_DNA-bd_sf"/>
</dbReference>
<dbReference type="BioCyc" id="CCAL311458:G131R-401-MONOMER"/>
<name>E6N544_CALS0</name>
<dbReference type="CDD" id="cd00090">
    <property type="entry name" value="HTH_ARSR"/>
    <property type="match status" value="1"/>
</dbReference>
<sequence length="340" mass="39652">MFTLGRKHTLRKDVLDALFDGPHSVTELVSAVRASRQGVIKTLKSLMSEGLVEKEPGKRGMYMLTEKGYSEHHSRREMLVYDEECEPKLLIDPVNPLKLIFYEEIPAPTSYHARLFISEKLGERIDYDRRFFTLEHGRVYQRRDVVERLTQRFVNEFFWEYFTQSLFDMVNYELNEGEELSEETIGTELSFSAKLSLSLDFTAFQDPEKKIVDKARMKQAAALMILHFLNTFEQRGNATCVDIIRFFERRGWAPKGWTKLLEAAVNQQKIKRRNIIMHKKTDNRARLSLIKEALETLRSSGKIDEKSYKQAMKIHGRDLHKFLAGLKPPIKIATKINKSN</sequence>
<gene>
    <name evidence="2" type="ORF">CSUB_C0396</name>
    <name evidence="1" type="ORF">HGMM_F29F08C22</name>
</gene>
<dbReference type="InterPro" id="IPR011991">
    <property type="entry name" value="ArsR-like_HTH"/>
</dbReference>
<accession>E6N544</accession>
<dbReference type="EMBL" id="BA000048">
    <property type="protein sequence ID" value="BAJ50257.1"/>
    <property type="molecule type" value="Genomic_DNA"/>
</dbReference>
<dbReference type="Proteomes" id="UP000008120">
    <property type="component" value="Chromosome"/>
</dbReference>
<dbReference type="SUPFAM" id="SSF46785">
    <property type="entry name" value="Winged helix' DNA-binding domain"/>
    <property type="match status" value="1"/>
</dbReference>
<protein>
    <submittedName>
        <fullName evidence="1">Uncharacterized protein</fullName>
    </submittedName>
</protein>
<evidence type="ECO:0000313" key="1">
    <source>
        <dbReference type="EMBL" id="BAJ47413.1"/>
    </source>
</evidence>
<dbReference type="InterPro" id="IPR036390">
    <property type="entry name" value="WH_DNA-bd_sf"/>
</dbReference>
<dbReference type="Gene3D" id="1.10.10.10">
    <property type="entry name" value="Winged helix-like DNA-binding domain superfamily/Winged helix DNA-binding domain"/>
    <property type="match status" value="1"/>
</dbReference>
<dbReference type="EMBL" id="AP011836">
    <property type="protein sequence ID" value="BAJ47413.1"/>
    <property type="molecule type" value="Genomic_DNA"/>
</dbReference>
<organism evidence="1 3">
    <name type="scientific">Caldiarchaeum subterraneum</name>
    <dbReference type="NCBI Taxonomy" id="311458"/>
    <lineage>
        <taxon>Archaea</taxon>
        <taxon>Nitrososphaerota</taxon>
        <taxon>Candidatus Caldarchaeales</taxon>
        <taxon>Candidatus Caldarchaeaceae</taxon>
        <taxon>Candidatus Caldarchaeum</taxon>
    </lineage>
</organism>
<proteinExistence type="predicted"/>
<dbReference type="AlphaFoldDB" id="E6N544"/>
<reference evidence="1 3" key="2">
    <citation type="journal article" date="2011" name="Nucleic Acids Res.">
        <title>Insights into the evolution of Archaea and eukaryotic protein modifier systems revealed by the genome of a novel archaeal group.</title>
        <authorList>
            <person name="Nunoura T."/>
            <person name="Takaki Y."/>
            <person name="Kakuta J."/>
            <person name="Nishi S."/>
            <person name="Sugahara J."/>
            <person name="Kazama H."/>
            <person name="Chee G."/>
            <person name="Hattori M."/>
            <person name="Kanai A."/>
            <person name="Atomi H."/>
            <person name="Takai K."/>
            <person name="Takami H."/>
        </authorList>
    </citation>
    <scope>NUCLEOTIDE SEQUENCE [LARGE SCALE GENOMIC DNA]</scope>
</reference>
<reference evidence="1 3" key="1">
    <citation type="journal article" date="2005" name="Environ. Microbiol.">
        <title>Genetic and functional properties of uncultivated thermophilic crenarchaeotes from a subsurface gold mine as revealed by analysis of genome fragments.</title>
        <authorList>
            <person name="Nunoura T."/>
            <person name="Hirayama H."/>
            <person name="Takami H."/>
            <person name="Oida H."/>
            <person name="Nishi S."/>
            <person name="Shimamura S."/>
            <person name="Suzuki Y."/>
            <person name="Inagaki F."/>
            <person name="Takai K."/>
            <person name="Nealson K.H."/>
            <person name="Horikoshi K."/>
        </authorList>
    </citation>
    <scope>NUCLEOTIDE SEQUENCE [LARGE SCALE GENOMIC DNA]</scope>
</reference>
<evidence type="ECO:0000313" key="2">
    <source>
        <dbReference type="EMBL" id="BAJ50257.1"/>
    </source>
</evidence>